<evidence type="ECO:0000313" key="2">
    <source>
        <dbReference type="WBParaSite" id="nRc.2.0.1.t45094-RA"/>
    </source>
</evidence>
<proteinExistence type="predicted"/>
<protein>
    <submittedName>
        <fullName evidence="2">Uncharacterized protein</fullName>
    </submittedName>
</protein>
<dbReference type="Proteomes" id="UP000887565">
    <property type="component" value="Unplaced"/>
</dbReference>
<keyword evidence="1" id="KW-1185">Reference proteome</keyword>
<sequence>MWMTCGDISGWIKCGSGLHMSSGSGLHMSNSSNDSVMYLVNNLETQPCETRNCLEIWHGLRPCLANSTIFSRNGIGNGRPLQ</sequence>
<dbReference type="WBParaSite" id="nRc.2.0.1.t45094-RA">
    <property type="protein sequence ID" value="nRc.2.0.1.t45094-RA"/>
    <property type="gene ID" value="nRc.2.0.1.g45094"/>
</dbReference>
<accession>A0A915L1R2</accession>
<reference evidence="2" key="1">
    <citation type="submission" date="2022-11" db="UniProtKB">
        <authorList>
            <consortium name="WormBaseParasite"/>
        </authorList>
    </citation>
    <scope>IDENTIFICATION</scope>
</reference>
<organism evidence="1 2">
    <name type="scientific">Romanomermis culicivorax</name>
    <name type="common">Nematode worm</name>
    <dbReference type="NCBI Taxonomy" id="13658"/>
    <lineage>
        <taxon>Eukaryota</taxon>
        <taxon>Metazoa</taxon>
        <taxon>Ecdysozoa</taxon>
        <taxon>Nematoda</taxon>
        <taxon>Enoplea</taxon>
        <taxon>Dorylaimia</taxon>
        <taxon>Mermithida</taxon>
        <taxon>Mermithoidea</taxon>
        <taxon>Mermithidae</taxon>
        <taxon>Romanomermis</taxon>
    </lineage>
</organism>
<name>A0A915L1R2_ROMCU</name>
<evidence type="ECO:0000313" key="1">
    <source>
        <dbReference type="Proteomes" id="UP000887565"/>
    </source>
</evidence>
<dbReference type="AlphaFoldDB" id="A0A915L1R2"/>